<feature type="transmembrane region" description="Helical" evidence="10">
    <location>
        <begin position="160"/>
        <end position="178"/>
    </location>
</feature>
<evidence type="ECO:0000256" key="9">
    <source>
        <dbReference type="ARBA" id="ARBA00023136"/>
    </source>
</evidence>
<dbReference type="AlphaFoldDB" id="A0A0U1CXJ7"/>
<comment type="subcellular location">
    <subcellularLocation>
        <location evidence="2 10">Cell membrane</location>
        <topology evidence="2 10">Multi-pass membrane protein</topology>
    </subcellularLocation>
</comment>
<keyword evidence="4" id="KW-0813">Transport</keyword>
<evidence type="ECO:0000256" key="4">
    <source>
        <dbReference type="ARBA" id="ARBA00022448"/>
    </source>
</evidence>
<keyword evidence="5 10" id="KW-1003">Cell membrane</keyword>
<keyword evidence="7 10" id="KW-0812">Transmembrane</keyword>
<gene>
    <name evidence="12" type="primary">pstA_2</name>
    <name evidence="12" type="ORF">BN000_00691</name>
</gene>
<evidence type="ECO:0000256" key="6">
    <source>
        <dbReference type="ARBA" id="ARBA00022592"/>
    </source>
</evidence>
<evidence type="ECO:0000259" key="11">
    <source>
        <dbReference type="PROSITE" id="PS50928"/>
    </source>
</evidence>
<keyword evidence="13" id="KW-1185">Reference proteome</keyword>
<keyword evidence="6" id="KW-0592">Phosphate transport</keyword>
<evidence type="ECO:0000313" key="13">
    <source>
        <dbReference type="Proteomes" id="UP000199601"/>
    </source>
</evidence>
<dbReference type="GO" id="GO:0005315">
    <property type="term" value="F:phosphate transmembrane transporter activity"/>
    <property type="evidence" value="ECO:0007669"/>
    <property type="project" value="InterPro"/>
</dbReference>
<dbReference type="PANTHER" id="PTHR42922">
    <property type="entry name" value="PHOSPHATE TRANSPORT SYSTEM PERMEASE PROTEIN PSTA"/>
    <property type="match status" value="1"/>
</dbReference>
<feature type="transmembrane region" description="Helical" evidence="10">
    <location>
        <begin position="237"/>
        <end position="258"/>
    </location>
</feature>
<evidence type="ECO:0000313" key="12">
    <source>
        <dbReference type="EMBL" id="CQD03953.1"/>
    </source>
</evidence>
<keyword evidence="8 10" id="KW-1133">Transmembrane helix</keyword>
<organism evidence="12 13">
    <name type="scientific">Mycobacterium europaeum</name>
    <dbReference type="NCBI Taxonomy" id="761804"/>
    <lineage>
        <taxon>Bacteria</taxon>
        <taxon>Bacillati</taxon>
        <taxon>Actinomycetota</taxon>
        <taxon>Actinomycetes</taxon>
        <taxon>Mycobacteriales</taxon>
        <taxon>Mycobacteriaceae</taxon>
        <taxon>Mycobacterium</taxon>
        <taxon>Mycobacterium simiae complex</taxon>
    </lineage>
</organism>
<dbReference type="GO" id="GO:0005886">
    <property type="term" value="C:plasma membrane"/>
    <property type="evidence" value="ECO:0007669"/>
    <property type="project" value="UniProtKB-SubCell"/>
</dbReference>
<dbReference type="PROSITE" id="PS50928">
    <property type="entry name" value="ABC_TM1"/>
    <property type="match status" value="1"/>
</dbReference>
<evidence type="ECO:0000256" key="10">
    <source>
        <dbReference type="RuleBase" id="RU363043"/>
    </source>
</evidence>
<dbReference type="NCBIfam" id="TIGR00974">
    <property type="entry name" value="3a0107s02c"/>
    <property type="match status" value="1"/>
</dbReference>
<accession>A0A0U1CXJ7</accession>
<name>A0A0U1CXJ7_9MYCO</name>
<dbReference type="PANTHER" id="PTHR42922:SF1">
    <property type="entry name" value="PHOSPHATE TRANSPORT SYSTEM PERMEASE PROTEIN PSTA"/>
    <property type="match status" value="1"/>
</dbReference>
<comment type="similarity">
    <text evidence="3 10">Belongs to the binding-protein-dependent transport system permease family. CysTW subfamily.</text>
</comment>
<feature type="transmembrane region" description="Helical" evidence="10">
    <location>
        <begin position="278"/>
        <end position="300"/>
    </location>
</feature>
<evidence type="ECO:0000256" key="7">
    <source>
        <dbReference type="ARBA" id="ARBA00022692"/>
    </source>
</evidence>
<dbReference type="InterPro" id="IPR035906">
    <property type="entry name" value="MetI-like_sf"/>
</dbReference>
<feature type="transmembrane region" description="Helical" evidence="10">
    <location>
        <begin position="204"/>
        <end position="225"/>
    </location>
</feature>
<protein>
    <recommendedName>
        <fullName evidence="10">Phosphate transport system permease protein PstA</fullName>
    </recommendedName>
</protein>
<dbReference type="Proteomes" id="UP000199601">
    <property type="component" value="Unassembled WGS sequence"/>
</dbReference>
<proteinExistence type="inferred from homology"/>
<sequence>MGRPMTSMLDRPLKPRTFSRPSRRRRVADRLALVLVSLSMAIAVTPLLLVLHSVFARGFRAVVSTAWWTHSQAGMTAFVAGGGAYHAIVGTVLQGLVCALISIPVGLMLGIYLAEYGGGTPLGRLASFMVDLLSGVPSIVAALFIYALFVATLGLPRSELAVSLALVLLMLPVIVRATEEMLRIVPLDLREASYALGIPKWKTIVRVVLPTGISGIVTGIMLAVARVMGETAPLLILVGYAQAMNFNIFSGFMGTLPGMMYNQTNAGAGVNPVPTDRLWGAALTLILVIATINIGARILAKFVGANKS</sequence>
<comment type="function">
    <text evidence="1">Part of the binding-protein-dependent transport system for phosphate; probably responsible for the translocation of the substrate across the membrane.</text>
</comment>
<evidence type="ECO:0000256" key="2">
    <source>
        <dbReference type="ARBA" id="ARBA00004651"/>
    </source>
</evidence>
<evidence type="ECO:0000256" key="3">
    <source>
        <dbReference type="ARBA" id="ARBA00007069"/>
    </source>
</evidence>
<dbReference type="InterPro" id="IPR051408">
    <property type="entry name" value="Phosphate_transprt_permease"/>
</dbReference>
<dbReference type="SUPFAM" id="SSF161098">
    <property type="entry name" value="MetI-like"/>
    <property type="match status" value="1"/>
</dbReference>
<feature type="transmembrane region" description="Helical" evidence="10">
    <location>
        <begin position="134"/>
        <end position="153"/>
    </location>
</feature>
<dbReference type="Pfam" id="PF00528">
    <property type="entry name" value="BPD_transp_1"/>
    <property type="match status" value="1"/>
</dbReference>
<evidence type="ECO:0000256" key="8">
    <source>
        <dbReference type="ARBA" id="ARBA00022989"/>
    </source>
</evidence>
<evidence type="ECO:0000256" key="1">
    <source>
        <dbReference type="ARBA" id="ARBA00003510"/>
    </source>
</evidence>
<dbReference type="InterPro" id="IPR000515">
    <property type="entry name" value="MetI-like"/>
</dbReference>
<reference evidence="13" key="1">
    <citation type="submission" date="2015-03" db="EMBL/GenBank/DDBJ databases">
        <authorList>
            <person name="Urmite Genomes"/>
        </authorList>
    </citation>
    <scope>NUCLEOTIDE SEQUENCE [LARGE SCALE GENOMIC DNA]</scope>
    <source>
        <strain evidence="13">CSUR P1344</strain>
    </source>
</reference>
<dbReference type="GO" id="GO:0035435">
    <property type="term" value="P:phosphate ion transmembrane transport"/>
    <property type="evidence" value="ECO:0007669"/>
    <property type="project" value="InterPro"/>
</dbReference>
<keyword evidence="9 10" id="KW-0472">Membrane</keyword>
<dbReference type="Gene3D" id="1.10.3720.10">
    <property type="entry name" value="MetI-like"/>
    <property type="match status" value="1"/>
</dbReference>
<dbReference type="InterPro" id="IPR005672">
    <property type="entry name" value="Phosphate_PstA"/>
</dbReference>
<dbReference type="CDD" id="cd06261">
    <property type="entry name" value="TM_PBP2"/>
    <property type="match status" value="1"/>
</dbReference>
<feature type="domain" description="ABC transmembrane type-1" evidence="11">
    <location>
        <begin position="88"/>
        <end position="300"/>
    </location>
</feature>
<evidence type="ECO:0000256" key="5">
    <source>
        <dbReference type="ARBA" id="ARBA00022475"/>
    </source>
</evidence>
<feature type="transmembrane region" description="Helical" evidence="10">
    <location>
        <begin position="66"/>
        <end position="85"/>
    </location>
</feature>
<feature type="transmembrane region" description="Helical" evidence="10">
    <location>
        <begin position="92"/>
        <end position="114"/>
    </location>
</feature>
<dbReference type="EMBL" id="CTEC01000001">
    <property type="protein sequence ID" value="CQD03953.1"/>
    <property type="molecule type" value="Genomic_DNA"/>
</dbReference>